<dbReference type="GO" id="GO:0006729">
    <property type="term" value="P:tetrahydrobiopterin biosynthetic process"/>
    <property type="evidence" value="ECO:0007669"/>
    <property type="project" value="InterPro"/>
</dbReference>
<keyword evidence="8" id="KW-0456">Lyase</keyword>
<dbReference type="InterPro" id="IPR038418">
    <property type="entry name" value="6-PTP_synth/QueD_sf"/>
</dbReference>
<evidence type="ECO:0000256" key="8">
    <source>
        <dbReference type="ARBA" id="ARBA00023239"/>
    </source>
</evidence>
<dbReference type="UniPathway" id="UPA00391"/>
<keyword evidence="6" id="KW-0479">Metal-binding</keyword>
<evidence type="ECO:0000313" key="11">
    <source>
        <dbReference type="EMBL" id="ACF12957.1"/>
    </source>
</evidence>
<reference evidence="11 12" key="1">
    <citation type="submission" date="2008-06" db="EMBL/GenBank/DDBJ databases">
        <title>Complete sequence of Chloroherpeton thalassium ATCC 35110.</title>
        <authorList>
            <consortium name="US DOE Joint Genome Institute"/>
            <person name="Lucas S."/>
            <person name="Copeland A."/>
            <person name="Lapidus A."/>
            <person name="Glavina del Rio T."/>
            <person name="Dalin E."/>
            <person name="Tice H."/>
            <person name="Bruce D."/>
            <person name="Goodwin L."/>
            <person name="Pitluck S."/>
            <person name="Schmutz J."/>
            <person name="Larimer F."/>
            <person name="Land M."/>
            <person name="Hauser L."/>
            <person name="Kyrpides N."/>
            <person name="Mikhailova N."/>
            <person name="Liu Z."/>
            <person name="Li T."/>
            <person name="Zhao F."/>
            <person name="Overmann J."/>
            <person name="Bryant D.A."/>
            <person name="Richardson P."/>
        </authorList>
    </citation>
    <scope>NUCLEOTIDE SEQUENCE [LARGE SCALE GENOMIC DNA]</scope>
    <source>
        <strain evidence="12">ATCC 35110 / GB-78</strain>
    </source>
</reference>
<keyword evidence="12" id="KW-1185">Reference proteome</keyword>
<comment type="similarity">
    <text evidence="3">Belongs to the PTPS family. QueD subfamily.</text>
</comment>
<dbReference type="Pfam" id="PF01242">
    <property type="entry name" value="PTPS"/>
    <property type="match status" value="1"/>
</dbReference>
<dbReference type="SUPFAM" id="SSF55620">
    <property type="entry name" value="Tetrahydrobiopterin biosynthesis enzymes-like"/>
    <property type="match status" value="1"/>
</dbReference>
<evidence type="ECO:0000256" key="5">
    <source>
        <dbReference type="ARBA" id="ARBA00018141"/>
    </source>
</evidence>
<evidence type="ECO:0000313" key="12">
    <source>
        <dbReference type="Proteomes" id="UP000001208"/>
    </source>
</evidence>
<dbReference type="EC" id="4.1.2.50" evidence="4"/>
<proteinExistence type="inferred from homology"/>
<dbReference type="AlphaFoldDB" id="B3QUQ1"/>
<dbReference type="Gene3D" id="3.30.479.10">
    <property type="entry name" value="6-pyruvoyl tetrahydropterin synthase/QueD"/>
    <property type="match status" value="1"/>
</dbReference>
<name>B3QUQ1_CHLT3</name>
<dbReference type="GO" id="GO:0046872">
    <property type="term" value="F:metal ion binding"/>
    <property type="evidence" value="ECO:0007669"/>
    <property type="project" value="UniProtKB-KW"/>
</dbReference>
<evidence type="ECO:0000256" key="3">
    <source>
        <dbReference type="ARBA" id="ARBA00008900"/>
    </source>
</evidence>
<evidence type="ECO:0000256" key="2">
    <source>
        <dbReference type="ARBA" id="ARBA00005061"/>
    </source>
</evidence>
<dbReference type="PANTHER" id="PTHR12589:SF7">
    <property type="entry name" value="6-PYRUVOYL TETRAHYDROBIOPTERIN SYNTHASE"/>
    <property type="match status" value="1"/>
</dbReference>
<dbReference type="STRING" id="517418.Ctha_0486"/>
<dbReference type="eggNOG" id="COG0720">
    <property type="taxonomic scope" value="Bacteria"/>
</dbReference>
<keyword evidence="7" id="KW-0862">Zinc</keyword>
<dbReference type="PROSITE" id="PS00987">
    <property type="entry name" value="PTPS_1"/>
    <property type="match status" value="1"/>
</dbReference>
<dbReference type="FunFam" id="3.30.479.10:FF:000003">
    <property type="entry name" value="6-pyruvoyl tetrahydrobiopterin synthase"/>
    <property type="match status" value="1"/>
</dbReference>
<dbReference type="OrthoDB" id="9804698at2"/>
<gene>
    <name evidence="11" type="ordered locus">Ctha_0486</name>
</gene>
<evidence type="ECO:0000256" key="7">
    <source>
        <dbReference type="ARBA" id="ARBA00022833"/>
    </source>
</evidence>
<protein>
    <recommendedName>
        <fullName evidence="5">6-carboxy-5,6,7,8-tetrahydropterin synthase</fullName>
        <ecNumber evidence="4">4.1.2.50</ecNumber>
    </recommendedName>
    <alternativeName>
        <fullName evidence="9">Queuosine biosynthesis protein QueD</fullName>
    </alternativeName>
</protein>
<sequence length="153" mass="17985">MNTEFNRILKEKHTVFVTRKVHFSAAHRLFNPEFSDAENELIYDRCNNIYGHGHNYELEVTLKGPVDKATGYVFDLKKLDKILSEEILSKVDHKHLNFDVEMLKDMIPSAEVLSIVFWNAIQNRLSELGYTQVALYEVKLFESERNFVRYRGD</sequence>
<dbReference type="GO" id="GO:0070497">
    <property type="term" value="F:6-carboxytetrahydropterin synthase activity"/>
    <property type="evidence" value="ECO:0007669"/>
    <property type="project" value="UniProtKB-EC"/>
</dbReference>
<comment type="catalytic activity">
    <reaction evidence="10">
        <text>7,8-dihydroneopterin 3'-triphosphate + H2O = 6-carboxy-5,6,7,8-tetrahydropterin + triphosphate + acetaldehyde + 2 H(+)</text>
        <dbReference type="Rhea" id="RHEA:27966"/>
        <dbReference type="ChEBI" id="CHEBI:15343"/>
        <dbReference type="ChEBI" id="CHEBI:15377"/>
        <dbReference type="ChEBI" id="CHEBI:15378"/>
        <dbReference type="ChEBI" id="CHEBI:18036"/>
        <dbReference type="ChEBI" id="CHEBI:58462"/>
        <dbReference type="ChEBI" id="CHEBI:61032"/>
        <dbReference type="EC" id="4.1.2.50"/>
    </reaction>
</comment>
<accession>B3QUQ1</accession>
<comment type="pathway">
    <text evidence="2">Purine metabolism; 7-cyano-7-deazaguanine biosynthesis.</text>
</comment>
<dbReference type="KEGG" id="cts:Ctha_0486"/>
<organism evidence="11 12">
    <name type="scientific">Chloroherpeton thalassium (strain ATCC 35110 / GB-78)</name>
    <dbReference type="NCBI Taxonomy" id="517418"/>
    <lineage>
        <taxon>Bacteria</taxon>
        <taxon>Pseudomonadati</taxon>
        <taxon>Chlorobiota</taxon>
        <taxon>Chlorobiia</taxon>
        <taxon>Chlorobiales</taxon>
        <taxon>Chloroherpetonaceae</taxon>
        <taxon>Chloroherpeton</taxon>
    </lineage>
</organism>
<dbReference type="Proteomes" id="UP000001208">
    <property type="component" value="Chromosome"/>
</dbReference>
<dbReference type="RefSeq" id="WP_012499041.1">
    <property type="nucleotide sequence ID" value="NC_011026.1"/>
</dbReference>
<evidence type="ECO:0000256" key="6">
    <source>
        <dbReference type="ARBA" id="ARBA00022723"/>
    </source>
</evidence>
<comment type="cofactor">
    <cofactor evidence="1">
        <name>Zn(2+)</name>
        <dbReference type="ChEBI" id="CHEBI:29105"/>
    </cofactor>
</comment>
<dbReference type="HOGENOM" id="CLU_111016_2_0_10"/>
<evidence type="ECO:0000256" key="10">
    <source>
        <dbReference type="ARBA" id="ARBA00048807"/>
    </source>
</evidence>
<evidence type="ECO:0000256" key="9">
    <source>
        <dbReference type="ARBA" id="ARBA00031449"/>
    </source>
</evidence>
<dbReference type="GO" id="GO:0003874">
    <property type="term" value="F:6-pyruvoyltetrahydropterin synthase activity"/>
    <property type="evidence" value="ECO:0007669"/>
    <property type="project" value="InterPro"/>
</dbReference>
<dbReference type="InterPro" id="IPR007115">
    <property type="entry name" value="6-PTP_synth/QueD"/>
</dbReference>
<evidence type="ECO:0000256" key="1">
    <source>
        <dbReference type="ARBA" id="ARBA00001947"/>
    </source>
</evidence>
<dbReference type="PANTHER" id="PTHR12589">
    <property type="entry name" value="PYRUVOYL TETRAHYDROBIOPTERIN SYNTHASE"/>
    <property type="match status" value="1"/>
</dbReference>
<dbReference type="EMBL" id="CP001100">
    <property type="protein sequence ID" value="ACF12957.1"/>
    <property type="molecule type" value="Genomic_DNA"/>
</dbReference>
<evidence type="ECO:0000256" key="4">
    <source>
        <dbReference type="ARBA" id="ARBA00012982"/>
    </source>
</evidence>
<dbReference type="InterPro" id="IPR022470">
    <property type="entry name" value="PTPS_Cys_AS"/>
</dbReference>